<dbReference type="Proteomes" id="UP000192790">
    <property type="component" value="Unassembled WGS sequence"/>
</dbReference>
<dbReference type="SUPFAM" id="SSF52266">
    <property type="entry name" value="SGNH hydrolase"/>
    <property type="match status" value="1"/>
</dbReference>
<dbReference type="Pfam" id="PF13472">
    <property type="entry name" value="Lipase_GDSL_2"/>
    <property type="match status" value="1"/>
</dbReference>
<dbReference type="PANTHER" id="PTHR30383">
    <property type="entry name" value="THIOESTERASE 1/PROTEASE 1/LYSOPHOSPHOLIPASE L1"/>
    <property type="match status" value="1"/>
</dbReference>
<organism evidence="3 4">
    <name type="scientific">Papillibacter cinnamivorans DSM 12816</name>
    <dbReference type="NCBI Taxonomy" id="1122930"/>
    <lineage>
        <taxon>Bacteria</taxon>
        <taxon>Bacillati</taxon>
        <taxon>Bacillota</taxon>
        <taxon>Clostridia</taxon>
        <taxon>Eubacteriales</taxon>
        <taxon>Oscillospiraceae</taxon>
        <taxon>Papillibacter</taxon>
    </lineage>
</organism>
<evidence type="ECO:0000259" key="2">
    <source>
        <dbReference type="Pfam" id="PF13472"/>
    </source>
</evidence>
<feature type="signal peptide" evidence="1">
    <location>
        <begin position="1"/>
        <end position="27"/>
    </location>
</feature>
<sequence length="367" mass="39390">MKKVRKYFVFLLAAAIALSAASFAVSAESPVNHPPRIDASTQTLTLREGTQGSVILAAADADGDNLRWYADAPAKGWVSVLPGIGSISVTYTPKPNATGSDSFTVHVSDGRGGSDSAVITVAVEEQKTLRYTALGDSIGTGTIYPGKRIETYVTYFSQYLETEYGSGNVTAENFCEDGDTTGDLLNWLQVDGSRLVQSVMDADVITVSIGGNNLMQACADGSALGVYDFNSIDIARAELGRADFQTQFPKIIKRIKALNPDAAILVNSLYNPYNPSDAAMRDTVESFLFNAGSGINDVIYADTGLGYSVADVYTAFQAYAEEGDMGAVTYFYPTDLWGRLTRNPHPKALGQSILYRLNAEEYKTAVS</sequence>
<feature type="chain" id="PRO_5039450051" evidence="1">
    <location>
        <begin position="28"/>
        <end position="367"/>
    </location>
</feature>
<evidence type="ECO:0000313" key="3">
    <source>
        <dbReference type="EMBL" id="SMC35892.1"/>
    </source>
</evidence>
<protein>
    <submittedName>
        <fullName evidence="3">Lysophospholipase L1</fullName>
    </submittedName>
</protein>
<name>A0A1W1YIF1_9FIRM</name>
<dbReference type="Gene3D" id="2.60.40.3440">
    <property type="match status" value="1"/>
</dbReference>
<keyword evidence="4" id="KW-1185">Reference proteome</keyword>
<dbReference type="InterPro" id="IPR051532">
    <property type="entry name" value="Ester_Hydrolysis_Enzymes"/>
</dbReference>
<reference evidence="3 4" key="1">
    <citation type="submission" date="2017-04" db="EMBL/GenBank/DDBJ databases">
        <authorList>
            <person name="Afonso C.L."/>
            <person name="Miller P.J."/>
            <person name="Scott M.A."/>
            <person name="Spackman E."/>
            <person name="Goraichik I."/>
            <person name="Dimitrov K.M."/>
            <person name="Suarez D.L."/>
            <person name="Swayne D.E."/>
        </authorList>
    </citation>
    <scope>NUCLEOTIDE SEQUENCE [LARGE SCALE GENOMIC DNA]</scope>
    <source>
        <strain evidence="3 4">DSM 12816</strain>
    </source>
</reference>
<dbReference type="OrthoDB" id="26855at2"/>
<dbReference type="STRING" id="1122930.SAMN02745168_0441"/>
<gene>
    <name evidence="3" type="ORF">SAMN02745168_0441</name>
</gene>
<accession>A0A1W1YIF1</accession>
<dbReference type="GO" id="GO:0004622">
    <property type="term" value="F:phosphatidylcholine lysophospholipase activity"/>
    <property type="evidence" value="ECO:0007669"/>
    <property type="project" value="TreeGrafter"/>
</dbReference>
<dbReference type="InterPro" id="IPR036514">
    <property type="entry name" value="SGNH_hydro_sf"/>
</dbReference>
<dbReference type="Pfam" id="PF17963">
    <property type="entry name" value="Big_9"/>
    <property type="match status" value="1"/>
</dbReference>
<proteinExistence type="predicted"/>
<dbReference type="Gene3D" id="3.40.50.1110">
    <property type="entry name" value="SGNH hydrolase"/>
    <property type="match status" value="1"/>
</dbReference>
<feature type="domain" description="SGNH hydrolase-type esterase" evidence="2">
    <location>
        <begin position="133"/>
        <end position="282"/>
    </location>
</feature>
<dbReference type="RefSeq" id="WP_143806823.1">
    <property type="nucleotide sequence ID" value="NZ_FWXW01000001.1"/>
</dbReference>
<dbReference type="AlphaFoldDB" id="A0A1W1YIF1"/>
<evidence type="ECO:0000256" key="1">
    <source>
        <dbReference type="SAM" id="SignalP"/>
    </source>
</evidence>
<dbReference type="EMBL" id="FWXW01000001">
    <property type="protein sequence ID" value="SMC35892.1"/>
    <property type="molecule type" value="Genomic_DNA"/>
</dbReference>
<evidence type="ECO:0000313" key="4">
    <source>
        <dbReference type="Proteomes" id="UP000192790"/>
    </source>
</evidence>
<keyword evidence="1" id="KW-0732">Signal</keyword>
<dbReference type="InterPro" id="IPR013830">
    <property type="entry name" value="SGNH_hydro"/>
</dbReference>
<dbReference type="PANTHER" id="PTHR30383:SF5">
    <property type="entry name" value="SGNH HYDROLASE-TYPE ESTERASE DOMAIN-CONTAINING PROTEIN"/>
    <property type="match status" value="1"/>
</dbReference>